<dbReference type="InterPro" id="IPR009057">
    <property type="entry name" value="Homeodomain-like_sf"/>
</dbReference>
<dbReference type="Gene3D" id="1.10.357.10">
    <property type="entry name" value="Tetracycline Repressor, domain 2"/>
    <property type="match status" value="1"/>
</dbReference>
<evidence type="ECO:0000313" key="4">
    <source>
        <dbReference type="EMBL" id="GAA5138367.1"/>
    </source>
</evidence>
<dbReference type="Pfam" id="PF00440">
    <property type="entry name" value="TetR_N"/>
    <property type="match status" value="1"/>
</dbReference>
<gene>
    <name evidence="4" type="ORF">GCM10023320_72620</name>
</gene>
<evidence type="ECO:0000259" key="3">
    <source>
        <dbReference type="PROSITE" id="PS50977"/>
    </source>
</evidence>
<dbReference type="InterPro" id="IPR001647">
    <property type="entry name" value="HTH_TetR"/>
</dbReference>
<protein>
    <submittedName>
        <fullName evidence="4">TetR family transcriptional regulator</fullName>
    </submittedName>
</protein>
<sequence length="195" mass="21043">MAFTDRSLPAREAILDAARARFAADGYDRATVRAIAADAGIDPSMVMRYFGSKRQLFARTAEFDLRLPDLTAAPRQEIGHALATHLLDRWEDDNGLQILLRTATTDDDAAERMRSIFAGQLAPQIAALTGDRASAATRAGLVATQALGVALCRYVLRLPPVVAMSRAEVVAWIAPTIQRYLVGKPPDGGRVDTGP</sequence>
<dbReference type="EMBL" id="BAABJO010000040">
    <property type="protein sequence ID" value="GAA5138367.1"/>
    <property type="molecule type" value="Genomic_DNA"/>
</dbReference>
<dbReference type="Proteomes" id="UP001500804">
    <property type="component" value="Unassembled WGS sequence"/>
</dbReference>
<evidence type="ECO:0000313" key="5">
    <source>
        <dbReference type="Proteomes" id="UP001500804"/>
    </source>
</evidence>
<keyword evidence="1 2" id="KW-0238">DNA-binding</keyword>
<dbReference type="Gene3D" id="1.10.10.60">
    <property type="entry name" value="Homeodomain-like"/>
    <property type="match status" value="1"/>
</dbReference>
<accession>A0ABP9P0J3</accession>
<dbReference type="PANTHER" id="PTHR30055">
    <property type="entry name" value="HTH-TYPE TRANSCRIPTIONAL REGULATOR RUTR"/>
    <property type="match status" value="1"/>
</dbReference>
<organism evidence="4 5">
    <name type="scientific">Pseudonocardia adelaidensis</name>
    <dbReference type="NCBI Taxonomy" id="648754"/>
    <lineage>
        <taxon>Bacteria</taxon>
        <taxon>Bacillati</taxon>
        <taxon>Actinomycetota</taxon>
        <taxon>Actinomycetes</taxon>
        <taxon>Pseudonocardiales</taxon>
        <taxon>Pseudonocardiaceae</taxon>
        <taxon>Pseudonocardia</taxon>
    </lineage>
</organism>
<dbReference type="InterPro" id="IPR036271">
    <property type="entry name" value="Tet_transcr_reg_TetR-rel_C_sf"/>
</dbReference>
<keyword evidence="5" id="KW-1185">Reference proteome</keyword>
<proteinExistence type="predicted"/>
<feature type="DNA-binding region" description="H-T-H motif" evidence="2">
    <location>
        <begin position="31"/>
        <end position="50"/>
    </location>
</feature>
<comment type="caution">
    <text evidence="4">The sequence shown here is derived from an EMBL/GenBank/DDBJ whole genome shotgun (WGS) entry which is preliminary data.</text>
</comment>
<dbReference type="SUPFAM" id="SSF46689">
    <property type="entry name" value="Homeodomain-like"/>
    <property type="match status" value="1"/>
</dbReference>
<dbReference type="InterPro" id="IPR041678">
    <property type="entry name" value="TetR_C_16"/>
</dbReference>
<evidence type="ECO:0000256" key="2">
    <source>
        <dbReference type="PROSITE-ProRule" id="PRU00335"/>
    </source>
</evidence>
<dbReference type="SUPFAM" id="SSF48498">
    <property type="entry name" value="Tetracyclin repressor-like, C-terminal domain"/>
    <property type="match status" value="1"/>
</dbReference>
<dbReference type="Pfam" id="PF17920">
    <property type="entry name" value="TetR_C_16"/>
    <property type="match status" value="1"/>
</dbReference>
<evidence type="ECO:0000256" key="1">
    <source>
        <dbReference type="ARBA" id="ARBA00023125"/>
    </source>
</evidence>
<reference evidence="5" key="1">
    <citation type="journal article" date="2019" name="Int. J. Syst. Evol. Microbiol.">
        <title>The Global Catalogue of Microorganisms (GCM) 10K type strain sequencing project: providing services to taxonomists for standard genome sequencing and annotation.</title>
        <authorList>
            <consortium name="The Broad Institute Genomics Platform"/>
            <consortium name="The Broad Institute Genome Sequencing Center for Infectious Disease"/>
            <person name="Wu L."/>
            <person name="Ma J."/>
        </authorList>
    </citation>
    <scope>NUCLEOTIDE SEQUENCE [LARGE SCALE GENOMIC DNA]</scope>
    <source>
        <strain evidence="5">JCM 18302</strain>
    </source>
</reference>
<name>A0ABP9P0J3_9PSEU</name>
<dbReference type="RefSeq" id="WP_345611573.1">
    <property type="nucleotide sequence ID" value="NZ_BAABJO010000040.1"/>
</dbReference>
<dbReference type="PRINTS" id="PR00455">
    <property type="entry name" value="HTHTETR"/>
</dbReference>
<feature type="domain" description="HTH tetR-type" evidence="3">
    <location>
        <begin position="8"/>
        <end position="68"/>
    </location>
</feature>
<dbReference type="InterPro" id="IPR050109">
    <property type="entry name" value="HTH-type_TetR-like_transc_reg"/>
</dbReference>
<dbReference type="PANTHER" id="PTHR30055:SF235">
    <property type="entry name" value="TRANSCRIPTIONAL REGULATORY PROTEIN"/>
    <property type="match status" value="1"/>
</dbReference>
<dbReference type="PROSITE" id="PS50977">
    <property type="entry name" value="HTH_TETR_2"/>
    <property type="match status" value="1"/>
</dbReference>